<dbReference type="InterPro" id="IPR036291">
    <property type="entry name" value="NAD(P)-bd_dom_sf"/>
</dbReference>
<keyword evidence="7" id="KW-0805">Transcription regulation</keyword>
<comment type="subcellular location">
    <subcellularLocation>
        <location evidence="1">Nucleus</location>
    </subcellularLocation>
</comment>
<keyword evidence="6" id="KW-0156">Chromatin regulator</keyword>
<keyword evidence="5" id="KW-0378">Hydrolase</keyword>
<dbReference type="GO" id="GO:0141221">
    <property type="term" value="F:histone deacetylase activity, hydrolytic mechanism"/>
    <property type="evidence" value="ECO:0007669"/>
    <property type="project" value="UniProtKB-EC"/>
</dbReference>
<dbReference type="SUPFAM" id="SSF52768">
    <property type="entry name" value="Arginase/deacetylase"/>
    <property type="match status" value="1"/>
</dbReference>
<dbReference type="EMBL" id="JAAAIP010000052">
    <property type="protein sequence ID" value="KAG0327597.1"/>
    <property type="molecule type" value="Genomic_DNA"/>
</dbReference>
<dbReference type="EC" id="3.5.1.98" evidence="3"/>
<comment type="similarity">
    <text evidence="2">Belongs to the histone deacetylase family. HD type 1 subfamily.</text>
</comment>
<organism evidence="11 12">
    <name type="scientific">Dissophora globulifera</name>
    <dbReference type="NCBI Taxonomy" id="979702"/>
    <lineage>
        <taxon>Eukaryota</taxon>
        <taxon>Fungi</taxon>
        <taxon>Fungi incertae sedis</taxon>
        <taxon>Mucoromycota</taxon>
        <taxon>Mortierellomycotina</taxon>
        <taxon>Mortierellomycetes</taxon>
        <taxon>Mortierellales</taxon>
        <taxon>Mortierellaceae</taxon>
        <taxon>Dissophora</taxon>
    </lineage>
</organism>
<evidence type="ECO:0000256" key="4">
    <source>
        <dbReference type="ARBA" id="ARBA00022491"/>
    </source>
</evidence>
<sequence length="723" mass="79807">MGTPPLSSPVHVMTLAPSRPNGRIAYIHSPQYAQLASLLPSNIDRSKKVHALVEAFGLLDTQDITVVSPRRATVKELCRYHSRDYIDFLRRVEDDDLSDLDDDDSHDGTESTAIKTDRLEEYGLCYDCPVFEGIVQYAEFVAGSTIEAATLLSSDAFDIVIHWDGGRHHAKKDMAAGFCVVNDIVLGIMELQKTFNRVMYIDLDVHHGDGVENAFQFTDKVLTVSLHHHAEGFYPGTGSGIPASTRTKAVVNVPLRSGLAGATLIRIFDEMIQPLYKRYRPDAIVLQCGVDGMAGDPLGKWNLTMDSYAVCLQKIMAWKKPLMLLGGGGYKTTSAARCYALLTSIVLGREIADEIAEHEYFEDYAPDFLLHIDAGQRADENTDVYLKQRSTAMPYTNIVFNAAYWKSFTQSPKYSHDGIPDLTGKVAIVTGANSGLGYATTVALAAHGAHVFLACRSEARALEAMEKVKAEIKAKHPEYKGEVNLDFLALDLNDMKKCHHAAKEFLMRGLPLHILINNGGIMTSPYGLSADGIENQFAVNHMGHFAFTMALLDRIKESQPARIVMLSSIGHEMTVKGGIDFDTLNDKNASNPTTRYGRSKLANLLCGKALARRLANEKIYVNMPHPGFVYTELARNNKDSLGAVAAGMYDLAGKMCAASPEVGCLNQLYCATSPEIEENDLRGLYFVPVGNECRPSHYALDEELQEKLWAFSEKLLHEKVREP</sequence>
<keyword evidence="8" id="KW-0804">Transcription</keyword>
<dbReference type="InterPro" id="IPR037138">
    <property type="entry name" value="His_deacetylse_dom_sf"/>
</dbReference>
<accession>A0A9P6UZB2</accession>
<dbReference type="SUPFAM" id="SSF51735">
    <property type="entry name" value="NAD(P)-binding Rossmann-fold domains"/>
    <property type="match status" value="1"/>
</dbReference>
<dbReference type="PANTHER" id="PTHR10625:SF14">
    <property type="entry name" value="HISTONE DEACETYLASE 8"/>
    <property type="match status" value="1"/>
</dbReference>
<evidence type="ECO:0000256" key="3">
    <source>
        <dbReference type="ARBA" id="ARBA00012111"/>
    </source>
</evidence>
<evidence type="ECO:0000256" key="6">
    <source>
        <dbReference type="ARBA" id="ARBA00022853"/>
    </source>
</evidence>
<evidence type="ECO:0000256" key="1">
    <source>
        <dbReference type="ARBA" id="ARBA00004123"/>
    </source>
</evidence>
<feature type="domain" description="Histone deacetylase" evidence="10">
    <location>
        <begin position="40"/>
        <end position="344"/>
    </location>
</feature>
<evidence type="ECO:0000256" key="9">
    <source>
        <dbReference type="ARBA" id="ARBA00023242"/>
    </source>
</evidence>
<dbReference type="AlphaFoldDB" id="A0A9P6UZB2"/>
<keyword evidence="9" id="KW-0539">Nucleus</keyword>
<dbReference type="Pfam" id="PF00106">
    <property type="entry name" value="adh_short"/>
    <property type="match status" value="1"/>
</dbReference>
<dbReference type="Gene3D" id="3.40.50.720">
    <property type="entry name" value="NAD(P)-binding Rossmann-like Domain"/>
    <property type="match status" value="1"/>
</dbReference>
<comment type="caution">
    <text evidence="11">The sequence shown here is derived from an EMBL/GenBank/DDBJ whole genome shotgun (WGS) entry which is preliminary data.</text>
</comment>
<proteinExistence type="inferred from homology"/>
<evidence type="ECO:0000256" key="7">
    <source>
        <dbReference type="ARBA" id="ARBA00023015"/>
    </source>
</evidence>
<name>A0A9P6UZB2_9FUNG</name>
<dbReference type="Proteomes" id="UP000738325">
    <property type="component" value="Unassembled WGS sequence"/>
</dbReference>
<keyword evidence="4" id="KW-0678">Repressor</keyword>
<dbReference type="CDD" id="cd05327">
    <property type="entry name" value="retinol-DH_like_SDR_c_like"/>
    <property type="match status" value="1"/>
</dbReference>
<protein>
    <recommendedName>
        <fullName evidence="3">histone deacetylase</fullName>
        <ecNumber evidence="3">3.5.1.98</ecNumber>
    </recommendedName>
</protein>
<dbReference type="GO" id="GO:0031507">
    <property type="term" value="P:heterochromatin formation"/>
    <property type="evidence" value="ECO:0007669"/>
    <property type="project" value="TreeGrafter"/>
</dbReference>
<evidence type="ECO:0000259" key="10">
    <source>
        <dbReference type="Pfam" id="PF00850"/>
    </source>
</evidence>
<dbReference type="OrthoDB" id="73273at2759"/>
<dbReference type="InterPro" id="IPR002347">
    <property type="entry name" value="SDR_fam"/>
</dbReference>
<dbReference type="InterPro" id="IPR023696">
    <property type="entry name" value="Ureohydrolase_dom_sf"/>
</dbReference>
<evidence type="ECO:0000256" key="2">
    <source>
        <dbReference type="ARBA" id="ARBA00006457"/>
    </source>
</evidence>
<evidence type="ECO:0000256" key="5">
    <source>
        <dbReference type="ARBA" id="ARBA00022801"/>
    </source>
</evidence>
<dbReference type="PRINTS" id="PR01270">
    <property type="entry name" value="HDASUPER"/>
</dbReference>
<gene>
    <name evidence="11" type="primary">HDAC8</name>
    <name evidence="11" type="ORF">BGZ99_007299</name>
</gene>
<evidence type="ECO:0000313" key="12">
    <source>
        <dbReference type="Proteomes" id="UP000738325"/>
    </source>
</evidence>
<dbReference type="Pfam" id="PF00850">
    <property type="entry name" value="Hist_deacetyl"/>
    <property type="match status" value="1"/>
</dbReference>
<evidence type="ECO:0000256" key="8">
    <source>
        <dbReference type="ARBA" id="ARBA00023163"/>
    </source>
</evidence>
<dbReference type="InterPro" id="IPR000286">
    <property type="entry name" value="HDACs"/>
</dbReference>
<evidence type="ECO:0000313" key="11">
    <source>
        <dbReference type="EMBL" id="KAG0327597.1"/>
    </source>
</evidence>
<keyword evidence="12" id="KW-1185">Reference proteome</keyword>
<dbReference type="GO" id="GO:0005634">
    <property type="term" value="C:nucleus"/>
    <property type="evidence" value="ECO:0007669"/>
    <property type="project" value="UniProtKB-SubCell"/>
</dbReference>
<dbReference type="PANTHER" id="PTHR10625">
    <property type="entry name" value="HISTONE DEACETYLASE HDAC1-RELATED"/>
    <property type="match status" value="1"/>
</dbReference>
<dbReference type="Gene3D" id="3.40.800.20">
    <property type="entry name" value="Histone deacetylase domain"/>
    <property type="match status" value="1"/>
</dbReference>
<reference evidence="11" key="1">
    <citation type="journal article" date="2020" name="Fungal Divers.">
        <title>Resolving the Mortierellaceae phylogeny through synthesis of multi-gene phylogenetics and phylogenomics.</title>
        <authorList>
            <person name="Vandepol N."/>
            <person name="Liber J."/>
            <person name="Desiro A."/>
            <person name="Na H."/>
            <person name="Kennedy M."/>
            <person name="Barry K."/>
            <person name="Grigoriev I.V."/>
            <person name="Miller A.N."/>
            <person name="O'Donnell K."/>
            <person name="Stajich J.E."/>
            <person name="Bonito G."/>
        </authorList>
    </citation>
    <scope>NUCLEOTIDE SEQUENCE</scope>
    <source>
        <strain evidence="11">REB-010B</strain>
    </source>
</reference>
<dbReference type="InterPro" id="IPR023801">
    <property type="entry name" value="His_deacetylse_dom"/>
</dbReference>